<keyword evidence="3" id="KW-1185">Reference proteome</keyword>
<dbReference type="InterPro" id="IPR032675">
    <property type="entry name" value="LRR_dom_sf"/>
</dbReference>
<dbReference type="AlphaFoldDB" id="A0A1R0H1T4"/>
<organism evidence="2 3">
    <name type="scientific">Smittium mucronatum</name>
    <dbReference type="NCBI Taxonomy" id="133383"/>
    <lineage>
        <taxon>Eukaryota</taxon>
        <taxon>Fungi</taxon>
        <taxon>Fungi incertae sedis</taxon>
        <taxon>Zoopagomycota</taxon>
        <taxon>Kickxellomycotina</taxon>
        <taxon>Harpellomycetes</taxon>
        <taxon>Harpellales</taxon>
        <taxon>Legeriomycetaceae</taxon>
        <taxon>Smittium</taxon>
    </lineage>
</organism>
<evidence type="ECO:0008006" key="4">
    <source>
        <dbReference type="Google" id="ProtNLM"/>
    </source>
</evidence>
<evidence type="ECO:0000313" key="2">
    <source>
        <dbReference type="EMBL" id="OLY83096.1"/>
    </source>
</evidence>
<dbReference type="Gene3D" id="3.80.10.10">
    <property type="entry name" value="Ribonuclease Inhibitor"/>
    <property type="match status" value="1"/>
</dbReference>
<proteinExistence type="predicted"/>
<dbReference type="OrthoDB" id="5544608at2759"/>
<comment type="caution">
    <text evidence="2">The sequence shown here is derived from an EMBL/GenBank/DDBJ whole genome shotgun (WGS) entry which is preliminary data.</text>
</comment>
<evidence type="ECO:0000256" key="1">
    <source>
        <dbReference type="SAM" id="MobiDB-lite"/>
    </source>
</evidence>
<protein>
    <recommendedName>
        <fullName evidence="4">F-box domain-containing protein</fullName>
    </recommendedName>
</protein>
<dbReference type="Proteomes" id="UP000187455">
    <property type="component" value="Unassembled WGS sequence"/>
</dbReference>
<accession>A0A1R0H1T4</accession>
<gene>
    <name evidence="2" type="ORF">AYI68_g2770</name>
</gene>
<sequence>MESILVNNEEIQKRVFNYLDIDSMLELRLINKAISEVATKRTWEVVTEDHYGLEDFESLLIKNAHHIVKLTVNNMDNKLNGSKITFILEKLKNIKSIEFRYFATFKLVYKFLDGLASKFLDQIVAIDIGMCGIEDSQPSLRGIPQRKAASPKGYENSILSVVAKFPNLTKLSLSDLEMPETDINQMFINMISKKLELVSMQIFGSIMPETFQVLKEKYSTTLKHIEFGLFERRDVVEEFEKLILACKNLEELITGPMHGLPKDYDILGNVSAEDLPNLKVIDLSSHDFPNQYDKFFNQNWDSVRCLYLNNSIMSSITAKILVSKFKKLDGLGFVDVEELTQESLKSILGSNLSNIKGLQLIGLKFPLQLAWPTNSEFPKLGRIMLVHLSMDNELLKHILTKNKVLEEIVMESVQLSNYENILSELSALREKNMLQTRQLKTLVIINDQNVDCNFIKNLIEIVNYNLTEVDIKGTKMVPEEFMKLAESFPKINFDFQAGYEDEFDDEYDDEFSGEFSSSGDNSESFDSIISKKGTMGGYEDDHSYESERGYNNFEANDGELNPMDYSEPTGNIYPEDDVPGPYENPFGGNPRNRRKTKAKKGTEIEYIAPKIKGDDENDVD</sequence>
<feature type="compositionally biased region" description="Basic and acidic residues" evidence="1">
    <location>
        <begin position="539"/>
        <end position="548"/>
    </location>
</feature>
<feature type="compositionally biased region" description="Low complexity" evidence="1">
    <location>
        <begin position="513"/>
        <end position="527"/>
    </location>
</feature>
<name>A0A1R0H1T4_9FUNG</name>
<dbReference type="SUPFAM" id="SSF52047">
    <property type="entry name" value="RNI-like"/>
    <property type="match status" value="1"/>
</dbReference>
<evidence type="ECO:0000313" key="3">
    <source>
        <dbReference type="Proteomes" id="UP000187455"/>
    </source>
</evidence>
<dbReference type="EMBL" id="LSSL01001075">
    <property type="protein sequence ID" value="OLY83096.1"/>
    <property type="molecule type" value="Genomic_DNA"/>
</dbReference>
<feature type="region of interest" description="Disordered" evidence="1">
    <location>
        <begin position="507"/>
        <end position="620"/>
    </location>
</feature>
<reference evidence="2 3" key="1">
    <citation type="journal article" date="2016" name="Mol. Biol. Evol.">
        <title>Genome-Wide Survey of Gut Fungi (Harpellales) Reveals the First Horizontally Transferred Ubiquitin Gene from a Mosquito Host.</title>
        <authorList>
            <person name="Wang Y."/>
            <person name="White M.M."/>
            <person name="Kvist S."/>
            <person name="Moncalvo J.M."/>
        </authorList>
    </citation>
    <scope>NUCLEOTIDE SEQUENCE [LARGE SCALE GENOMIC DNA]</scope>
    <source>
        <strain evidence="2 3">ALG-7-W6</strain>
    </source>
</reference>